<dbReference type="PANTHER" id="PTHR15127">
    <property type="entry name" value="HEAVYWEIGHT, ISOFORM A"/>
    <property type="match status" value="1"/>
</dbReference>
<name>K1XXE6_9BACT</name>
<evidence type="ECO:0000259" key="2">
    <source>
        <dbReference type="Pfam" id="PF12245"/>
    </source>
</evidence>
<accession>K1XXE6</accession>
<keyword evidence="1" id="KW-0727">SH2 domain</keyword>
<dbReference type="Pfam" id="PF12245">
    <property type="entry name" value="Big_3_2"/>
    <property type="match status" value="3"/>
</dbReference>
<proteinExistence type="predicted"/>
<dbReference type="InterPro" id="IPR013783">
    <property type="entry name" value="Ig-like_fold"/>
</dbReference>
<dbReference type="EMBL" id="AMFJ01036135">
    <property type="protein sequence ID" value="EKD25048.1"/>
    <property type="molecule type" value="Genomic_DNA"/>
</dbReference>
<evidence type="ECO:0000259" key="3">
    <source>
        <dbReference type="Pfam" id="PF16403"/>
    </source>
</evidence>
<organism evidence="4">
    <name type="scientific">uncultured bacterium</name>
    <name type="common">gcode 4</name>
    <dbReference type="NCBI Taxonomy" id="1234023"/>
    <lineage>
        <taxon>Bacteria</taxon>
        <taxon>environmental samples</taxon>
    </lineage>
</organism>
<dbReference type="Gene3D" id="2.60.40.10">
    <property type="entry name" value="Immunoglobulins"/>
    <property type="match status" value="4"/>
</dbReference>
<gene>
    <name evidence="4" type="ORF">ACD_80C00128G0002</name>
</gene>
<dbReference type="AlphaFoldDB" id="K1XXE6"/>
<reference evidence="4" key="1">
    <citation type="journal article" date="2012" name="Science">
        <title>Fermentation, hydrogen, and sulfur metabolism in multiple uncultivated bacterial phyla.</title>
        <authorList>
            <person name="Wrighton K.C."/>
            <person name="Thomas B.C."/>
            <person name="Sharon I."/>
            <person name="Miller C.S."/>
            <person name="Castelle C.J."/>
            <person name="VerBerkmoes N.C."/>
            <person name="Wilkins M.J."/>
            <person name="Hettich R.L."/>
            <person name="Lipton M.S."/>
            <person name="Williams K.H."/>
            <person name="Long P.E."/>
            <person name="Banfield J.F."/>
        </authorList>
    </citation>
    <scope>NUCLEOTIDE SEQUENCE [LARGE SCALE GENOMIC DNA]</scope>
</reference>
<dbReference type="InterPro" id="IPR032179">
    <property type="entry name" value="Cry22Aa_Ig-like"/>
</dbReference>
<protein>
    <submittedName>
        <fullName evidence="4">Lipoprotein</fullName>
    </submittedName>
</protein>
<feature type="domain" description="Pesticidal crystal protein Cry22Aa Ig-like" evidence="3">
    <location>
        <begin position="398"/>
        <end position="470"/>
    </location>
</feature>
<feature type="domain" description="Ig-like" evidence="2">
    <location>
        <begin position="208"/>
        <end position="244"/>
    </location>
</feature>
<feature type="domain" description="Pesticidal crystal protein Cry22Aa Ig-like" evidence="3">
    <location>
        <begin position="318"/>
        <end position="390"/>
    </location>
</feature>
<comment type="caution">
    <text evidence="4">The sequence shown here is derived from an EMBL/GenBank/DDBJ whole genome shotgun (WGS) entry which is preliminary data.</text>
</comment>
<dbReference type="InterPro" id="IPR051846">
    <property type="entry name" value="SH2_domain_adapters"/>
</dbReference>
<dbReference type="InterPro" id="IPR022038">
    <property type="entry name" value="Ig-like_bact"/>
</dbReference>
<dbReference type="PANTHER" id="PTHR15127:SF32">
    <property type="entry name" value="HEAVYWEIGHT, ISOFORM A"/>
    <property type="match status" value="1"/>
</dbReference>
<dbReference type="GO" id="GO:0001784">
    <property type="term" value="F:phosphotyrosine residue binding"/>
    <property type="evidence" value="ECO:0007669"/>
    <property type="project" value="TreeGrafter"/>
</dbReference>
<evidence type="ECO:0000256" key="1">
    <source>
        <dbReference type="ARBA" id="ARBA00022999"/>
    </source>
</evidence>
<dbReference type="Pfam" id="PF16403">
    <property type="entry name" value="Bact_surface_Ig-like"/>
    <property type="match status" value="3"/>
</dbReference>
<sequence>TYTLTYNVTDAAGNAAQEVTRTVHVVDTTIPTIMLLGQASLQIIQWSTYTDAGALGTDNVDGDISANIVKWGSVNTAIAGTYILTYNLSDAAGNPAIQVTRFVTVEKKWDPTATITYDIDTLTNQNVVATLGDFSETVTGINATSHTFTGNGDFTFTFQDLFGNIGSLIAHVTWIDKSAPTAIVTYSTTDLTNQDVIASLTNVSDDVTTIPSPITFTANGTGEFIITDNAGNSTTIATSVTWIDKVAPTADVAYAPSTLTNQNVIATLTNVSTDVGTIPAPMTFTINGTNQFMITDNAGNTTMVPTAVTWIDKTLPVITLNGNDAIILEYGSTYTDAWASALDNVDGDISANIVAWGSVNTNALGTYTLTYNVTDAAGNIAAQVTRSVHVVDTTVPVITLLGQSSLQIIQGSTYTDAGATATDNVDGDITANIVEWGTINTAVVWTYTLTFNVSDASSNAATQITRIVTVEKKWDPTATVTYNPATLTNQDVVATLGSFSETVTGINATTHTFTTNGDFTFTFQDLFGNTGSLVAHVTWIDKVAPTATVIYSITGSTNQDVIASLTNVSSDVGTIPAPITFTQNGTGAFIITDNAGNSTTIPASVTWINKTHTIIATAWANGTITPTTLIVNAGVNQTFTFTANTGYHLSGVVVDWVSVGTATNYTFTNVQTGHTISASFAVNLLNVPTLVVAGGTASCIVDPINSAYFSCTITIGSIPYSISLPITTTALPGTSITISTNSQTNNVNGNLSLKIENVDLHGETKSLSTPRGSSSNQFICIQDMSGATFLNKLASCTSPALKYQVVWNGIFTIPNPNNSGSTLTITATSTNITVAGLKNSVMEVYPDTDKDGTPDDVDQCPTASGSVFAGCPFSDITKVTTNIAGAKITNECGIDAKGKVINECKVPTVGATVKVFDRENVDFINAYGTKQPKKEIFSNIFEATGDLGLIGTCTTDTGGACQIGEDHAGKYIVITKLVDGNASIYAGKFKEFKKQLRTSTDEEDDDTDETANLNPKYFTITKALHFQKTINANGTVKYNSAANTVVLGSRLDILHPDYIIWENAAQLYPFTLTSDSSWTTDICMSVPVGYQVEWVLDLDGNFITTRDCVQTILSGDSKTFLFSVTDIGSPEPVFGLNITTTHKGKKVKYPLTIEGVRQKTKNITDHDLNVRILQANLLKVARENKK</sequence>
<keyword evidence="4" id="KW-0449">Lipoprotein</keyword>
<feature type="domain" description="Pesticidal crystal protein Cry22Aa Ig-like" evidence="3">
    <location>
        <begin position="33"/>
        <end position="105"/>
    </location>
</feature>
<evidence type="ECO:0000313" key="4">
    <source>
        <dbReference type="EMBL" id="EKD25048.1"/>
    </source>
</evidence>
<feature type="domain" description="Ig-like" evidence="2">
    <location>
        <begin position="581"/>
        <end position="608"/>
    </location>
</feature>
<feature type="non-terminal residue" evidence="4">
    <location>
        <position position="1"/>
    </location>
</feature>
<feature type="domain" description="Ig-like" evidence="2">
    <location>
        <begin position="286"/>
        <end position="313"/>
    </location>
</feature>